<evidence type="ECO:0000313" key="4">
    <source>
        <dbReference type="Proteomes" id="UP000292884"/>
    </source>
</evidence>
<evidence type="ECO:0000259" key="2">
    <source>
        <dbReference type="Pfam" id="PF07940"/>
    </source>
</evidence>
<feature type="domain" description="Heparinase II/III-like C-terminal" evidence="2">
    <location>
        <begin position="380"/>
        <end position="552"/>
    </location>
</feature>
<dbReference type="RefSeq" id="WP_131554786.1">
    <property type="nucleotide sequence ID" value="NZ_SJSK01000005.1"/>
</dbReference>
<dbReference type="PANTHER" id="PTHR38045">
    <property type="entry name" value="CHROMOSOME 1, WHOLE GENOME SHOTGUN SEQUENCE"/>
    <property type="match status" value="1"/>
</dbReference>
<evidence type="ECO:0000313" key="3">
    <source>
        <dbReference type="EMBL" id="TCC88732.1"/>
    </source>
</evidence>
<name>A0A4R0MR30_9SPHI</name>
<dbReference type="GO" id="GO:0016829">
    <property type="term" value="F:lyase activity"/>
    <property type="evidence" value="ECO:0007669"/>
    <property type="project" value="InterPro"/>
</dbReference>
<protein>
    <submittedName>
        <fullName evidence="3">Heparinase</fullName>
    </submittedName>
</protein>
<sequence length="628" mass="71226">MLRKLITFNLLVLFVFNGFSAMAQIKLFNKEYHLPEHPRLLLKKGEENYIKNAIRKDHYWKKVHDDIIDDSEIIIALKPIENIKIGGRLLDKSRECLRRIFYLAYSYRLTGDEKFSKRALQEMLAVSAFKDWNPSHFLDVGEMTTAMAIGYDWLYDNIPKSSRLIIQAAILEKGIKPSLSQGFNWWISTSNNWNQVCNTGMSFGALATYEDHPQLSSTIIERAIDGIQLPMKQYAPDGAYPEGYAYWAYGTTYNVMFISALQTALNSDFDLSKNPGFLNTASYFEHMTGPSGQHFNYSDCSQISEFNPAMVWFSGVSKNRSLLYVEKNKLDGNLNTRSRFLPAAMIWANGISIEDTKPPSLLMWTGNGPNPIALFRTSWTNKDAIYVGFKAGSPSVSHGHMDVGSFILEERGVRWGIDLGMQNYESLEGKGIDLWNMSQNSTRWQVFRYNNLAHNTITINDLAQRVNGSATLESYSNQRSFLNAVSDLTDIYKGQISKLKRGVAIVNKKIIVVRDEVETGNEYVTFRWSMVTQASVEINNHDSAKLTMDGKDLFLRVTGVDDVTFKTWKTEPKNDYDAQNPGTCIVGYEVKLKPNTKYALNVTLASDSSEKSVVANNMSLNNWPKTLK</sequence>
<dbReference type="Pfam" id="PF07940">
    <property type="entry name" value="Hepar_II_III_C"/>
    <property type="match status" value="1"/>
</dbReference>
<dbReference type="SUPFAM" id="SSF48230">
    <property type="entry name" value="Chondroitin AC/alginate lyase"/>
    <property type="match status" value="1"/>
</dbReference>
<dbReference type="InterPro" id="IPR008929">
    <property type="entry name" value="Chondroitin_lyas"/>
</dbReference>
<comment type="subcellular location">
    <subcellularLocation>
        <location evidence="1">Cell envelope</location>
    </subcellularLocation>
</comment>
<dbReference type="PANTHER" id="PTHR38045:SF1">
    <property type="entry name" value="HEPARINASE II_III-LIKE PROTEIN"/>
    <property type="match status" value="1"/>
</dbReference>
<dbReference type="InterPro" id="IPR012480">
    <property type="entry name" value="Hepar_II_III_C"/>
</dbReference>
<keyword evidence="4" id="KW-1185">Reference proteome</keyword>
<organism evidence="3 4">
    <name type="scientific">Pedobacter frigiditerrae</name>
    <dbReference type="NCBI Taxonomy" id="2530452"/>
    <lineage>
        <taxon>Bacteria</taxon>
        <taxon>Pseudomonadati</taxon>
        <taxon>Bacteroidota</taxon>
        <taxon>Sphingobacteriia</taxon>
        <taxon>Sphingobacteriales</taxon>
        <taxon>Sphingobacteriaceae</taxon>
        <taxon>Pedobacter</taxon>
    </lineage>
</organism>
<dbReference type="OrthoDB" id="175534at2"/>
<dbReference type="AlphaFoldDB" id="A0A4R0MR30"/>
<gene>
    <name evidence="3" type="ORF">EZ428_19040</name>
</gene>
<dbReference type="Gene3D" id="2.70.98.70">
    <property type="match status" value="1"/>
</dbReference>
<dbReference type="GO" id="GO:0030313">
    <property type="term" value="C:cell envelope"/>
    <property type="evidence" value="ECO:0007669"/>
    <property type="project" value="UniProtKB-SubCell"/>
</dbReference>
<evidence type="ECO:0000256" key="1">
    <source>
        <dbReference type="ARBA" id="ARBA00004196"/>
    </source>
</evidence>
<comment type="caution">
    <text evidence="3">The sequence shown here is derived from an EMBL/GenBank/DDBJ whole genome shotgun (WGS) entry which is preliminary data.</text>
</comment>
<reference evidence="3 4" key="1">
    <citation type="submission" date="2019-02" db="EMBL/GenBank/DDBJ databases">
        <title>Pedobacter sp. RP-1-13 sp. nov., isolated from Arctic soil.</title>
        <authorList>
            <person name="Dahal R.H."/>
        </authorList>
    </citation>
    <scope>NUCLEOTIDE SEQUENCE [LARGE SCALE GENOMIC DNA]</scope>
    <source>
        <strain evidence="3 4">RP-1-13</strain>
    </source>
</reference>
<dbReference type="Proteomes" id="UP000292884">
    <property type="component" value="Unassembled WGS sequence"/>
</dbReference>
<dbReference type="Gene3D" id="1.50.10.100">
    <property type="entry name" value="Chondroitin AC/alginate lyase"/>
    <property type="match status" value="1"/>
</dbReference>
<proteinExistence type="predicted"/>
<dbReference type="EMBL" id="SJSK01000005">
    <property type="protein sequence ID" value="TCC88732.1"/>
    <property type="molecule type" value="Genomic_DNA"/>
</dbReference>
<accession>A0A4R0MR30</accession>